<keyword evidence="2" id="KW-1185">Reference proteome</keyword>
<dbReference type="Proteomes" id="UP000295122">
    <property type="component" value="Unassembled WGS sequence"/>
</dbReference>
<proteinExistence type="predicted"/>
<name>A0A4R7BUP8_9HYPH</name>
<gene>
    <name evidence="1" type="ORF">EV668_3611</name>
</gene>
<dbReference type="Pfam" id="PF19551">
    <property type="entry name" value="DUF6074"/>
    <property type="match status" value="1"/>
</dbReference>
<accession>A0A4R7BUP8</accession>
<sequence>MSVHPFPRCRHRPFVEKHAANVAYMGRAAGEKYLAQQIDVQRKTMLKRGIEPTLIEVEVKALESAIRSELWRIIMQTPETRA</sequence>
<dbReference type="EMBL" id="SNZR01000014">
    <property type="protein sequence ID" value="TDR89123.1"/>
    <property type="molecule type" value="Genomic_DNA"/>
</dbReference>
<evidence type="ECO:0000313" key="1">
    <source>
        <dbReference type="EMBL" id="TDR89123.1"/>
    </source>
</evidence>
<dbReference type="AlphaFoldDB" id="A0A4R7BUP8"/>
<comment type="caution">
    <text evidence="1">The sequence shown here is derived from an EMBL/GenBank/DDBJ whole genome shotgun (WGS) entry which is preliminary data.</text>
</comment>
<organism evidence="1 2">
    <name type="scientific">Enterovirga rhinocerotis</name>
    <dbReference type="NCBI Taxonomy" id="1339210"/>
    <lineage>
        <taxon>Bacteria</taxon>
        <taxon>Pseudomonadati</taxon>
        <taxon>Pseudomonadota</taxon>
        <taxon>Alphaproteobacteria</taxon>
        <taxon>Hyphomicrobiales</taxon>
        <taxon>Methylobacteriaceae</taxon>
        <taxon>Enterovirga</taxon>
    </lineage>
</organism>
<dbReference type="RefSeq" id="WP_133772597.1">
    <property type="nucleotide sequence ID" value="NZ_SNZR01000014.1"/>
</dbReference>
<reference evidence="1 2" key="1">
    <citation type="submission" date="2019-03" db="EMBL/GenBank/DDBJ databases">
        <title>Genomic Encyclopedia of Type Strains, Phase IV (KMG-IV): sequencing the most valuable type-strain genomes for metagenomic binning, comparative biology and taxonomic classification.</title>
        <authorList>
            <person name="Goeker M."/>
        </authorList>
    </citation>
    <scope>NUCLEOTIDE SEQUENCE [LARGE SCALE GENOMIC DNA]</scope>
    <source>
        <strain evidence="1 2">DSM 25903</strain>
    </source>
</reference>
<dbReference type="InterPro" id="IPR045720">
    <property type="entry name" value="DUF6074"/>
</dbReference>
<protein>
    <submittedName>
        <fullName evidence="1">Uncharacterized protein</fullName>
    </submittedName>
</protein>
<evidence type="ECO:0000313" key="2">
    <source>
        <dbReference type="Proteomes" id="UP000295122"/>
    </source>
</evidence>
<dbReference type="OrthoDB" id="7997848at2"/>